<sequence>MQALARLLHSGTREMIVEFKTLSLQGGAPLGYYIGVKL</sequence>
<proteinExistence type="predicted"/>
<dbReference type="KEGG" id="mox:DAMO_1004"/>
<evidence type="ECO:0000313" key="1">
    <source>
        <dbReference type="EMBL" id="CBE68065.1"/>
    </source>
</evidence>
<dbReference type="EMBL" id="FP565575">
    <property type="protein sequence ID" value="CBE68065.1"/>
    <property type="molecule type" value="Genomic_DNA"/>
</dbReference>
<name>D5MMW5_METO1</name>
<dbReference type="HOGENOM" id="CLU_3326076_0_0_0"/>
<dbReference type="Proteomes" id="UP000006898">
    <property type="component" value="Chromosome"/>
</dbReference>
<gene>
    <name evidence="1" type="ORF">DAMO_1004</name>
</gene>
<reference evidence="1 2" key="1">
    <citation type="journal article" date="2010" name="Nature">
        <title>Nitrite-driven anaerobic methane oxidation by oxygenic bacteria.</title>
        <authorList>
            <person name="Ettwig K.F."/>
            <person name="Butler M.K."/>
            <person name="Le Paslier D."/>
            <person name="Pelletier E."/>
            <person name="Mangenot S."/>
            <person name="Kuypers M.M.M."/>
            <person name="Schreiber F."/>
            <person name="Dutilh B.E."/>
            <person name="Zedelius J."/>
            <person name="de Beer D."/>
            <person name="Gloerich J."/>
            <person name="Wessels H.J.C.T."/>
            <person name="van Allen T."/>
            <person name="Luesken F."/>
            <person name="Wu M."/>
            <person name="van de Pas-Schoonen K.T."/>
            <person name="Op den Camp H.J.M."/>
            <person name="Janssen-Megens E.M."/>
            <person name="Francoijs K-J."/>
            <person name="Stunnenberg H."/>
            <person name="Weissenbach J."/>
            <person name="Jetten M.S.M."/>
            <person name="Strous M."/>
        </authorList>
    </citation>
    <scope>NUCLEOTIDE SEQUENCE [LARGE SCALE GENOMIC DNA]</scope>
</reference>
<accession>D5MMW5</accession>
<dbReference type="STRING" id="671143.DAMO_1004"/>
<evidence type="ECO:0000313" key="2">
    <source>
        <dbReference type="Proteomes" id="UP000006898"/>
    </source>
</evidence>
<dbReference type="AlphaFoldDB" id="D5MMW5"/>
<protein>
    <submittedName>
        <fullName evidence="1">Uncharacterized protein</fullName>
    </submittedName>
</protein>
<organism evidence="1 2">
    <name type="scientific">Methylomirabilis oxygeniifera</name>
    <dbReference type="NCBI Taxonomy" id="671143"/>
    <lineage>
        <taxon>Bacteria</taxon>
        <taxon>Candidatus Methylomirabilota</taxon>
        <taxon>Candidatus Methylomirabilia</taxon>
        <taxon>Candidatus Methylomirabilales</taxon>
        <taxon>Candidatus Methylomirabilaceae</taxon>
        <taxon>Candidatus Methylomirabilis</taxon>
    </lineage>
</organism>